<dbReference type="PROSITE" id="PS01218">
    <property type="entry name" value="TATC"/>
    <property type="match status" value="1"/>
</dbReference>
<feature type="transmembrane region" description="Helical" evidence="6">
    <location>
        <begin position="324"/>
        <end position="340"/>
    </location>
</feature>
<dbReference type="EMBL" id="CAMGYJ010000006">
    <property type="protein sequence ID" value="CAI0431850.1"/>
    <property type="molecule type" value="Genomic_DNA"/>
</dbReference>
<dbReference type="Pfam" id="PF00902">
    <property type="entry name" value="TatC"/>
    <property type="match status" value="1"/>
</dbReference>
<reference evidence="7" key="1">
    <citation type="submission" date="2022-08" db="EMBL/GenBank/DDBJ databases">
        <authorList>
            <person name="Gutierrez-Valencia J."/>
        </authorList>
    </citation>
    <scope>NUCLEOTIDE SEQUENCE</scope>
</reference>
<feature type="transmembrane region" description="Helical" evidence="6">
    <location>
        <begin position="248"/>
        <end position="269"/>
    </location>
</feature>
<evidence type="ECO:0000256" key="5">
    <source>
        <dbReference type="ARBA" id="ARBA00023136"/>
    </source>
</evidence>
<dbReference type="AlphaFoldDB" id="A0AAV0LE00"/>
<organism evidence="7 8">
    <name type="scientific">Linum tenue</name>
    <dbReference type="NCBI Taxonomy" id="586396"/>
    <lineage>
        <taxon>Eukaryota</taxon>
        <taxon>Viridiplantae</taxon>
        <taxon>Streptophyta</taxon>
        <taxon>Embryophyta</taxon>
        <taxon>Tracheophyta</taxon>
        <taxon>Spermatophyta</taxon>
        <taxon>Magnoliopsida</taxon>
        <taxon>eudicotyledons</taxon>
        <taxon>Gunneridae</taxon>
        <taxon>Pentapetalae</taxon>
        <taxon>rosids</taxon>
        <taxon>fabids</taxon>
        <taxon>Malpighiales</taxon>
        <taxon>Linaceae</taxon>
        <taxon>Linum</taxon>
    </lineage>
</organism>
<feature type="transmembrane region" description="Helical" evidence="6">
    <location>
        <begin position="289"/>
        <end position="312"/>
    </location>
</feature>
<name>A0AAV0LE00_9ROSI</name>
<dbReference type="GO" id="GO:0033281">
    <property type="term" value="C:TAT protein transport complex"/>
    <property type="evidence" value="ECO:0007669"/>
    <property type="project" value="TreeGrafter"/>
</dbReference>
<dbReference type="GO" id="GO:0065002">
    <property type="term" value="P:intracellular protein transmembrane transport"/>
    <property type="evidence" value="ECO:0007669"/>
    <property type="project" value="TreeGrafter"/>
</dbReference>
<evidence type="ECO:0000313" key="7">
    <source>
        <dbReference type="EMBL" id="CAI0431850.1"/>
    </source>
</evidence>
<evidence type="ECO:0000256" key="6">
    <source>
        <dbReference type="SAM" id="Phobius"/>
    </source>
</evidence>
<evidence type="ECO:0000256" key="4">
    <source>
        <dbReference type="ARBA" id="ARBA00022989"/>
    </source>
</evidence>
<keyword evidence="5 6" id="KW-0472">Membrane</keyword>
<proteinExistence type="inferred from homology"/>
<evidence type="ECO:0000313" key="8">
    <source>
        <dbReference type="Proteomes" id="UP001154282"/>
    </source>
</evidence>
<dbReference type="InterPro" id="IPR019820">
    <property type="entry name" value="Sec-indep_translocase_CS"/>
</dbReference>
<dbReference type="GO" id="GO:0043953">
    <property type="term" value="P:protein transport by the Tat complex"/>
    <property type="evidence" value="ECO:0007669"/>
    <property type="project" value="TreeGrafter"/>
</dbReference>
<keyword evidence="3 6" id="KW-0812">Transmembrane</keyword>
<protein>
    <recommendedName>
        <fullName evidence="9">Sec-independent protein translocase protein TATC, chloroplastic</fullName>
    </recommendedName>
</protein>
<feature type="transmembrane region" description="Helical" evidence="6">
    <location>
        <begin position="206"/>
        <end position="228"/>
    </location>
</feature>
<evidence type="ECO:0000256" key="3">
    <source>
        <dbReference type="ARBA" id="ARBA00022692"/>
    </source>
</evidence>
<evidence type="ECO:0000256" key="2">
    <source>
        <dbReference type="ARBA" id="ARBA00008882"/>
    </source>
</evidence>
<comment type="similarity">
    <text evidence="2">Belongs to the TatC family.</text>
</comment>
<dbReference type="GO" id="GO:0009977">
    <property type="term" value="F:proton motive force dependent protein transmembrane transporter activity"/>
    <property type="evidence" value="ECO:0007669"/>
    <property type="project" value="TreeGrafter"/>
</dbReference>
<comment type="subcellular location">
    <subcellularLocation>
        <location evidence="1">Membrane</location>
        <topology evidence="1">Multi-pass membrane protein</topology>
    </subcellularLocation>
</comment>
<dbReference type="PRINTS" id="PR01840">
    <property type="entry name" value="TATCFAMILY"/>
</dbReference>
<keyword evidence="8" id="KW-1185">Reference proteome</keyword>
<comment type="caution">
    <text evidence="7">The sequence shown here is derived from an EMBL/GenBank/DDBJ whole genome shotgun (WGS) entry which is preliminary data.</text>
</comment>
<feature type="transmembrane region" description="Helical" evidence="6">
    <location>
        <begin position="346"/>
        <end position="366"/>
    </location>
</feature>
<keyword evidence="4 6" id="KW-1133">Transmembrane helix</keyword>
<dbReference type="NCBIfam" id="TIGR00945">
    <property type="entry name" value="tatC"/>
    <property type="match status" value="1"/>
</dbReference>
<sequence length="371" mass="40291">MGSKSAALFPNLKLVHGCCSYKPLESIGRQQRDHHHQLQLTSPSACRADESLRRGRLRFGVSRSRRSFGDRAVCFAAVDDGVSGKQEEASSSGGGIASVVEERPVFDAVESKQVTPDQENKGGAIYDFLYPDKELLPEDQEMSLFDHLEELRQRLFVSVLAVGSAIVGCFAFSKELVMILEAPVKSQGVRFLQLAPGEFFFTTLKVSGYCGILLGSPVILYEIIAFVLPGLTKAERRFLGPIVLGSSVLFYAGIVFSYLVLTPAALNFFVSYAEGAVESLWSIDQYFEFVLILMFSTGLSFQVPVIQILLGGVGLVSGDQMLSIWRYVVVGAVVAAAILTPSTDPLTQMLLAGPLLGLYLGGAWVVKLTGR</sequence>
<evidence type="ECO:0008006" key="9">
    <source>
        <dbReference type="Google" id="ProtNLM"/>
    </source>
</evidence>
<accession>A0AAV0LE00</accession>
<gene>
    <name evidence="7" type="ORF">LITE_LOCUS23184</name>
</gene>
<dbReference type="PANTHER" id="PTHR30371:SF0">
    <property type="entry name" value="SEC-INDEPENDENT PROTEIN TRANSLOCASE PROTEIN TATC, CHLOROPLASTIC-RELATED"/>
    <property type="match status" value="1"/>
</dbReference>
<dbReference type="InterPro" id="IPR002033">
    <property type="entry name" value="TatC"/>
</dbReference>
<dbReference type="PANTHER" id="PTHR30371">
    <property type="entry name" value="SEC-INDEPENDENT PROTEIN TRANSLOCASE PROTEIN TATC"/>
    <property type="match status" value="1"/>
</dbReference>
<dbReference type="Proteomes" id="UP001154282">
    <property type="component" value="Unassembled WGS sequence"/>
</dbReference>
<dbReference type="HAMAP" id="MF_00902">
    <property type="entry name" value="TatC"/>
    <property type="match status" value="1"/>
</dbReference>
<evidence type="ECO:0000256" key="1">
    <source>
        <dbReference type="ARBA" id="ARBA00004141"/>
    </source>
</evidence>